<dbReference type="AlphaFoldDB" id="A0A8J7CGQ1"/>
<dbReference type="PANTHER" id="PTHR10859:SF91">
    <property type="entry name" value="DOLICHYL-PHOSPHATE BETA-GLUCOSYLTRANSFERASE"/>
    <property type="match status" value="1"/>
</dbReference>
<comment type="caution">
    <text evidence="2">The sequence shown here is derived from an EMBL/GenBank/DDBJ whole genome shotgun (WGS) entry which is preliminary data.</text>
</comment>
<dbReference type="GO" id="GO:0006487">
    <property type="term" value="P:protein N-linked glycosylation"/>
    <property type="evidence" value="ECO:0007669"/>
    <property type="project" value="TreeGrafter"/>
</dbReference>
<gene>
    <name evidence="2" type="ORF">IFJ97_07140</name>
</gene>
<dbReference type="Proteomes" id="UP000598633">
    <property type="component" value="Unassembled WGS sequence"/>
</dbReference>
<protein>
    <submittedName>
        <fullName evidence="2">Glycosyltransferase</fullName>
    </submittedName>
</protein>
<name>A0A8J7CGQ1_9BACT</name>
<dbReference type="SUPFAM" id="SSF53448">
    <property type="entry name" value="Nucleotide-diphospho-sugar transferases"/>
    <property type="match status" value="1"/>
</dbReference>
<reference evidence="2 3" key="1">
    <citation type="submission" date="2020-08" db="EMBL/GenBank/DDBJ databases">
        <title>Acidobacteriota in marine sediments use diverse sulfur dissimilation pathways.</title>
        <authorList>
            <person name="Wasmund K."/>
        </authorList>
    </citation>
    <scope>NUCLEOTIDE SEQUENCE [LARGE SCALE GENOMIC DNA]</scope>
    <source>
        <strain evidence="2">MAG AM3-A</strain>
    </source>
</reference>
<dbReference type="InterPro" id="IPR029044">
    <property type="entry name" value="Nucleotide-diphossugar_trans"/>
</dbReference>
<evidence type="ECO:0000259" key="1">
    <source>
        <dbReference type="Pfam" id="PF00535"/>
    </source>
</evidence>
<accession>A0A8J7CGQ1</accession>
<organism evidence="2 3">
    <name type="scientific">Candidatus Sulfomarinibacter kjeldsenii</name>
    <dbReference type="NCBI Taxonomy" id="2885994"/>
    <lineage>
        <taxon>Bacteria</taxon>
        <taxon>Pseudomonadati</taxon>
        <taxon>Acidobacteriota</taxon>
        <taxon>Thermoanaerobaculia</taxon>
        <taxon>Thermoanaerobaculales</taxon>
        <taxon>Candidatus Sulfomarinibacteraceae</taxon>
        <taxon>Candidatus Sulfomarinibacter</taxon>
    </lineage>
</organism>
<feature type="domain" description="Glycosyltransferase 2-like" evidence="1">
    <location>
        <begin position="16"/>
        <end position="183"/>
    </location>
</feature>
<evidence type="ECO:0000313" key="3">
    <source>
        <dbReference type="Proteomes" id="UP000598633"/>
    </source>
</evidence>
<proteinExistence type="predicted"/>
<evidence type="ECO:0000313" key="2">
    <source>
        <dbReference type="EMBL" id="MBD3871114.1"/>
    </source>
</evidence>
<dbReference type="Pfam" id="PF00535">
    <property type="entry name" value="Glycos_transf_2"/>
    <property type="match status" value="1"/>
</dbReference>
<dbReference type="PANTHER" id="PTHR10859">
    <property type="entry name" value="GLYCOSYL TRANSFERASE"/>
    <property type="match status" value="1"/>
</dbReference>
<sequence>MNGRQSGGTIATPVVSLVIPVHNGVDFVTKSADEARRFLEKKFPSFEIIIVDDGSTDGTTAALGPLLDDRVRLISLPENLGKFAAIKAGMAVANGECRVFTDADLPYDLEAVPYIVNLINGRAFDIVVGDRALPESVSLTNARVARKLSSRIFSYCVRMLVTGGLFDSQCGIKGFRNEVADALFPLVTDESFSGDVELLYIALKHNLSIRRIPVRLQRASPSTVRLRFHSLPMLARILRLRHNWNSGRYESVTLSRIASQAYWPVPRCDTPTDAP</sequence>
<dbReference type="Gene3D" id="3.90.550.10">
    <property type="entry name" value="Spore Coat Polysaccharide Biosynthesis Protein SpsA, Chain A"/>
    <property type="match status" value="1"/>
</dbReference>
<dbReference type="InterPro" id="IPR001173">
    <property type="entry name" value="Glyco_trans_2-like"/>
</dbReference>
<dbReference type="EMBL" id="JACXWA010000118">
    <property type="protein sequence ID" value="MBD3871114.1"/>
    <property type="molecule type" value="Genomic_DNA"/>
</dbReference>